<protein>
    <submittedName>
        <fullName evidence="1">HAD superfamily hydrolase (TIGR01549 family)</fullName>
    </submittedName>
</protein>
<dbReference type="AlphaFoldDB" id="A0A4R3TLA1"/>
<dbReference type="PANTHER" id="PTHR43434:SF26">
    <property type="entry name" value="PYROPHOSPHATASE PPAX"/>
    <property type="match status" value="1"/>
</dbReference>
<organism evidence="1 2">
    <name type="scientific">Longicatena caecimuris</name>
    <dbReference type="NCBI Taxonomy" id="1796635"/>
    <lineage>
        <taxon>Bacteria</taxon>
        <taxon>Bacillati</taxon>
        <taxon>Bacillota</taxon>
        <taxon>Erysipelotrichia</taxon>
        <taxon>Erysipelotrichales</taxon>
        <taxon>Erysipelotrichaceae</taxon>
        <taxon>Longicatena</taxon>
    </lineage>
</organism>
<dbReference type="InterPro" id="IPR041492">
    <property type="entry name" value="HAD_2"/>
</dbReference>
<comment type="caution">
    <text evidence="1">The sequence shown here is derived from an EMBL/GenBank/DDBJ whole genome shotgun (WGS) entry which is preliminary data.</text>
</comment>
<dbReference type="SFLD" id="SFLDS00003">
    <property type="entry name" value="Haloacid_Dehalogenase"/>
    <property type="match status" value="1"/>
</dbReference>
<dbReference type="PANTHER" id="PTHR43434">
    <property type="entry name" value="PHOSPHOGLYCOLATE PHOSPHATASE"/>
    <property type="match status" value="1"/>
</dbReference>
<evidence type="ECO:0000313" key="1">
    <source>
        <dbReference type="EMBL" id="TCU63069.1"/>
    </source>
</evidence>
<dbReference type="Pfam" id="PF13419">
    <property type="entry name" value="HAD_2"/>
    <property type="match status" value="1"/>
</dbReference>
<dbReference type="InterPro" id="IPR023198">
    <property type="entry name" value="PGP-like_dom2"/>
</dbReference>
<name>A0A4R3TLA1_9FIRM</name>
<dbReference type="InterPro" id="IPR050155">
    <property type="entry name" value="HAD-like_hydrolase_sf"/>
</dbReference>
<dbReference type="EMBL" id="SMBP01000002">
    <property type="protein sequence ID" value="TCU63069.1"/>
    <property type="molecule type" value="Genomic_DNA"/>
</dbReference>
<dbReference type="InterPro" id="IPR023214">
    <property type="entry name" value="HAD_sf"/>
</dbReference>
<dbReference type="GO" id="GO:0006281">
    <property type="term" value="P:DNA repair"/>
    <property type="evidence" value="ECO:0007669"/>
    <property type="project" value="TreeGrafter"/>
</dbReference>
<dbReference type="Gene3D" id="1.10.150.240">
    <property type="entry name" value="Putative phosphatase, domain 2"/>
    <property type="match status" value="1"/>
</dbReference>
<dbReference type="NCBIfam" id="TIGR01549">
    <property type="entry name" value="HAD-SF-IA-v1"/>
    <property type="match status" value="1"/>
</dbReference>
<dbReference type="SFLD" id="SFLDG01129">
    <property type="entry name" value="C1.5:_HAD__Beta-PGM__Phosphata"/>
    <property type="match status" value="1"/>
</dbReference>
<proteinExistence type="predicted"/>
<dbReference type="RefSeq" id="WP_119983558.1">
    <property type="nucleotide sequence ID" value="NZ_JANKBG010000002.1"/>
</dbReference>
<gene>
    <name evidence="1" type="ORF">EDD61_10272</name>
</gene>
<keyword evidence="1" id="KW-0378">Hydrolase</keyword>
<dbReference type="GO" id="GO:0005829">
    <property type="term" value="C:cytosol"/>
    <property type="evidence" value="ECO:0007669"/>
    <property type="project" value="TreeGrafter"/>
</dbReference>
<dbReference type="Proteomes" id="UP000295773">
    <property type="component" value="Unassembled WGS sequence"/>
</dbReference>
<accession>A0A4R3TLA1</accession>
<dbReference type="InterPro" id="IPR036412">
    <property type="entry name" value="HAD-like_sf"/>
</dbReference>
<keyword evidence="2" id="KW-1185">Reference proteome</keyword>
<dbReference type="PRINTS" id="PR00413">
    <property type="entry name" value="HADHALOGNASE"/>
</dbReference>
<dbReference type="SUPFAM" id="SSF56784">
    <property type="entry name" value="HAD-like"/>
    <property type="match status" value="1"/>
</dbReference>
<dbReference type="GO" id="GO:0008967">
    <property type="term" value="F:phosphoglycolate phosphatase activity"/>
    <property type="evidence" value="ECO:0007669"/>
    <property type="project" value="TreeGrafter"/>
</dbReference>
<sequence length="205" mass="23772">MKEQHVIFDLDGTLIDSEEAVLKTWQQTLQAQVNRYFTLEALRVVLGITSKAALAKLQVDVKDDFEQHWIKQYERFAKEMKYFDGMEDMLWELTQKGCTLGIVTSRSKEEYDRYFTPFQFDKRFSIILCADDTAKHKPDPEPLYKYLEVSGADKANCLYIGDMLTDIRCAKAAGMRSGFANWKQSNITSEADYIFTNPKDILLLF</sequence>
<dbReference type="SFLD" id="SFLDG01135">
    <property type="entry name" value="C1.5.6:_HAD__Beta-PGM__Phospha"/>
    <property type="match status" value="1"/>
</dbReference>
<dbReference type="Gene3D" id="3.40.50.1000">
    <property type="entry name" value="HAD superfamily/HAD-like"/>
    <property type="match status" value="1"/>
</dbReference>
<reference evidence="1 2" key="1">
    <citation type="submission" date="2019-03" db="EMBL/GenBank/DDBJ databases">
        <title>Genomic Encyclopedia of Type Strains, Phase IV (KMG-IV): sequencing the most valuable type-strain genomes for metagenomic binning, comparative biology and taxonomic classification.</title>
        <authorList>
            <person name="Goeker M."/>
        </authorList>
    </citation>
    <scope>NUCLEOTIDE SEQUENCE [LARGE SCALE GENOMIC DNA]</scope>
    <source>
        <strain evidence="1 2">DSM 29481</strain>
    </source>
</reference>
<evidence type="ECO:0000313" key="2">
    <source>
        <dbReference type="Proteomes" id="UP000295773"/>
    </source>
</evidence>
<dbReference type="InterPro" id="IPR006439">
    <property type="entry name" value="HAD-SF_hydro_IA"/>
</dbReference>